<dbReference type="EMBL" id="PEKT03000001">
    <property type="protein sequence ID" value="KAK8442586.1"/>
    <property type="molecule type" value="Genomic_DNA"/>
</dbReference>
<dbReference type="VEuPathDB" id="FungiDB:CJJ07_005583"/>
<dbReference type="PANTHER" id="PTHR20835">
    <property type="entry name" value="E3 UBIQUITIN-PROTEIN LIGASE PPP1R11-RELATED"/>
    <property type="match status" value="1"/>
</dbReference>
<dbReference type="Proteomes" id="UP000230249">
    <property type="component" value="Unassembled WGS sequence"/>
</dbReference>
<feature type="compositionally biased region" description="Basic and acidic residues" evidence="3">
    <location>
        <begin position="46"/>
        <end position="56"/>
    </location>
</feature>
<dbReference type="PANTHER" id="PTHR20835:SF0">
    <property type="entry name" value="E3 UBIQUITIN-PROTEIN LIGASE PPP1R11"/>
    <property type="match status" value="1"/>
</dbReference>
<name>A0A2H0ZS36_CANAR</name>
<dbReference type="GO" id="GO:0008157">
    <property type="term" value="F:protein phosphatase 1 binding"/>
    <property type="evidence" value="ECO:0007669"/>
    <property type="project" value="TreeGrafter"/>
</dbReference>
<accession>A0A510P059</accession>
<dbReference type="Pfam" id="PF07491">
    <property type="entry name" value="PPI_Ypi1"/>
    <property type="match status" value="1"/>
</dbReference>
<reference evidence="5 6" key="1">
    <citation type="journal article" date="2017" name="Clin. Infect. Dis.">
        <title>Simultaneous emergence of multidrug-resistant Candida auris on 3 continents confirmed by whole-genome sequencing and epidemiological analyses.</title>
        <authorList>
            <person name="Lockhart S.R."/>
            <person name="Etienne K.A."/>
            <person name="Vallabhaneni S."/>
            <person name="Farooqi J."/>
            <person name="Chowdhary A."/>
            <person name="Govender N.P."/>
            <person name="Colombo A.L."/>
            <person name="Calvo B."/>
            <person name="Cuomo C.A."/>
            <person name="Desjardins C.A."/>
            <person name="Berkow E.L."/>
            <person name="Castanheira M."/>
            <person name="Magobo R.E."/>
            <person name="Jabeen K."/>
            <person name="Asghar R.J."/>
            <person name="Meis J.F."/>
            <person name="Jackson B."/>
            <person name="Chiller T."/>
            <person name="Litvintseva A.P."/>
        </authorList>
    </citation>
    <scope>NUCLEOTIDE SEQUENCE [LARGE SCALE GENOMIC DNA]</scope>
    <source>
        <strain evidence="5 6">B8441</strain>
    </source>
</reference>
<dbReference type="VEuPathDB" id="FungiDB:CJI97_003138"/>
<evidence type="ECO:0000256" key="2">
    <source>
        <dbReference type="RuleBase" id="RU367162"/>
    </source>
</evidence>
<evidence type="ECO:0000256" key="3">
    <source>
        <dbReference type="SAM" id="MobiDB-lite"/>
    </source>
</evidence>
<dbReference type="InterPro" id="IPR011107">
    <property type="entry name" value="PPI_Ypi1"/>
</dbReference>
<dbReference type="STRING" id="498019.A0A2H0ZS36"/>
<comment type="similarity">
    <text evidence="1 2">Belongs to the YPI1 family.</text>
</comment>
<reference evidence="4" key="4">
    <citation type="submission" date="2024-03" db="EMBL/GenBank/DDBJ databases">
        <title>Improved genome assembly of Candida auris strain B8441 and annotation of B11205.</title>
        <authorList>
            <person name="Cauldron N.C."/>
            <person name="Shea T."/>
            <person name="Cuomo C.A."/>
        </authorList>
    </citation>
    <scope>NUCLEOTIDE SEQUENCE</scope>
    <source>
        <strain evidence="4">B8441</strain>
    </source>
</reference>
<dbReference type="EMBL" id="PEKT02000007">
    <property type="protein sequence ID" value="PIS51480.1"/>
    <property type="molecule type" value="Genomic_DNA"/>
</dbReference>
<dbReference type="VEuPathDB" id="FungiDB:B9J08_003066"/>
<feature type="region of interest" description="Disordered" evidence="3">
    <location>
        <begin position="1"/>
        <end position="148"/>
    </location>
</feature>
<evidence type="ECO:0000313" key="4">
    <source>
        <dbReference type="EMBL" id="KAK8442586.1"/>
    </source>
</evidence>
<accession>A0A2H0ZS36</accession>
<keyword evidence="2" id="KW-0539">Nucleus</keyword>
<feature type="compositionally biased region" description="Low complexity" evidence="3">
    <location>
        <begin position="1"/>
        <end position="16"/>
    </location>
</feature>
<evidence type="ECO:0000313" key="5">
    <source>
        <dbReference type="EMBL" id="PIS51480.1"/>
    </source>
</evidence>
<reference evidence="5" key="2">
    <citation type="submission" date="2017-11" db="EMBL/GenBank/DDBJ databases">
        <title>Candida auris genome assembly and annotation.</title>
        <authorList>
            <person name="Munoz J.F."/>
            <person name="Gade L.G."/>
            <person name="Chow N.A."/>
            <person name="Litvintseva A.P."/>
            <person name="Loparev V.N."/>
            <person name="Cuomo C.A."/>
        </authorList>
    </citation>
    <scope>NUCLEOTIDE SEQUENCE</scope>
    <source>
        <strain evidence="5">B8441</strain>
    </source>
</reference>
<evidence type="ECO:0000313" key="6">
    <source>
        <dbReference type="Proteomes" id="UP000230249"/>
    </source>
</evidence>
<feature type="compositionally biased region" description="Low complexity" evidence="3">
    <location>
        <begin position="77"/>
        <end position="87"/>
    </location>
</feature>
<organism evidence="5">
    <name type="scientific">Candidozyma auris</name>
    <name type="common">Yeast</name>
    <name type="synonym">Candida auris</name>
    <dbReference type="NCBI Taxonomy" id="498019"/>
    <lineage>
        <taxon>Eukaryota</taxon>
        <taxon>Fungi</taxon>
        <taxon>Dikarya</taxon>
        <taxon>Ascomycota</taxon>
        <taxon>Saccharomycotina</taxon>
        <taxon>Pichiomycetes</taxon>
        <taxon>Metschnikowiaceae</taxon>
        <taxon>Candidozyma</taxon>
    </lineage>
</organism>
<proteinExistence type="inferred from homology"/>
<reference evidence="4 6" key="3">
    <citation type="journal article" date="2018" name="Nat. Commun.">
        <title>Genomic insights into multidrug-resistance, mating and virulence in Candida auris and related emerging species.</title>
        <authorList>
            <person name="Munoz J.F."/>
            <person name="Gade L."/>
            <person name="Chow N.A."/>
            <person name="Loparev V.N."/>
            <person name="Juieng P."/>
            <person name="Berkow E.L."/>
            <person name="Farrer R.A."/>
            <person name="Litvintseva A.P."/>
            <person name="Cuomo C.A."/>
        </authorList>
    </citation>
    <scope>GENOME REANNOTATION</scope>
    <source>
        <strain evidence="4 6">B8441</strain>
    </source>
</reference>
<sequence length="148" mass="16960">MPERQQQTGPQSQTQTEVSSPAPVLHLRPRNEKEKQKKKSRSQVRWTDDVVDNEHMNKKKSKICCIFHPQREFGECSSDSDSGSSDSSSDESDDERRRPCNHNHDHEDGSCGDENRGKARRPREASPNAYERQPHYKNLSKVSESSNP</sequence>
<protein>
    <recommendedName>
        <fullName evidence="2">Type 1 phosphatases regulator</fullName>
    </recommendedName>
</protein>
<comment type="function">
    <text evidence="2">Regulator of type 1 phosphatases which maintains protein phosphatase activity under strict control.</text>
</comment>
<gene>
    <name evidence="5" type="ORF">B9J08_003066</name>
    <name evidence="4" type="ORF">B9J08_00924</name>
</gene>
<keyword evidence="6" id="KW-1185">Reference proteome</keyword>
<dbReference type="GO" id="GO:0004865">
    <property type="term" value="F:protein serine/threonine phosphatase inhibitor activity"/>
    <property type="evidence" value="ECO:0007669"/>
    <property type="project" value="UniProtKB-UniRule"/>
</dbReference>
<comment type="caution">
    <text evidence="5">The sequence shown here is derived from an EMBL/GenBank/DDBJ whole genome shotgun (WGS) entry which is preliminary data.</text>
</comment>
<feature type="compositionally biased region" description="Basic and acidic residues" evidence="3">
    <location>
        <begin position="94"/>
        <end position="117"/>
    </location>
</feature>
<dbReference type="AlphaFoldDB" id="A0A2H0ZS36"/>
<dbReference type="GO" id="GO:0005634">
    <property type="term" value="C:nucleus"/>
    <property type="evidence" value="ECO:0007669"/>
    <property type="project" value="UniProtKB-SubCell"/>
</dbReference>
<evidence type="ECO:0000256" key="1">
    <source>
        <dbReference type="ARBA" id="ARBA00005605"/>
    </source>
</evidence>
<comment type="subcellular location">
    <subcellularLocation>
        <location evidence="2">Nucleus</location>
    </subcellularLocation>
</comment>
<dbReference type="OMA" id="RRHIQWA"/>